<feature type="region of interest" description="Disordered" evidence="1">
    <location>
        <begin position="398"/>
        <end position="434"/>
    </location>
</feature>
<dbReference type="KEGG" id="cput:CONPUDRAFT_144312"/>
<proteinExistence type="predicted"/>
<dbReference type="PANTHER" id="PTHR31901">
    <property type="entry name" value="GH3 DOMAIN-CONTAINING PROTEIN"/>
    <property type="match status" value="1"/>
</dbReference>
<dbReference type="AlphaFoldDB" id="A0A5M3MR07"/>
<protein>
    <submittedName>
        <fullName evidence="2">Uncharacterized protein</fullName>
    </submittedName>
</protein>
<gene>
    <name evidence="2" type="ORF">CONPUDRAFT_144312</name>
</gene>
<dbReference type="PANTHER" id="PTHR31901:SF9">
    <property type="entry name" value="GH3 DOMAIN-CONTAINING PROTEIN"/>
    <property type="match status" value="1"/>
</dbReference>
<reference evidence="3" key="1">
    <citation type="journal article" date="2012" name="Science">
        <title>The Paleozoic origin of enzymatic lignin decomposition reconstructed from 31 fungal genomes.</title>
        <authorList>
            <person name="Floudas D."/>
            <person name="Binder M."/>
            <person name="Riley R."/>
            <person name="Barry K."/>
            <person name="Blanchette R.A."/>
            <person name="Henrissat B."/>
            <person name="Martinez A.T."/>
            <person name="Otillar R."/>
            <person name="Spatafora J.W."/>
            <person name="Yadav J.S."/>
            <person name="Aerts A."/>
            <person name="Benoit I."/>
            <person name="Boyd A."/>
            <person name="Carlson A."/>
            <person name="Copeland A."/>
            <person name="Coutinho P.M."/>
            <person name="de Vries R.P."/>
            <person name="Ferreira P."/>
            <person name="Findley K."/>
            <person name="Foster B."/>
            <person name="Gaskell J."/>
            <person name="Glotzer D."/>
            <person name="Gorecki P."/>
            <person name="Heitman J."/>
            <person name="Hesse C."/>
            <person name="Hori C."/>
            <person name="Igarashi K."/>
            <person name="Jurgens J.A."/>
            <person name="Kallen N."/>
            <person name="Kersten P."/>
            <person name="Kohler A."/>
            <person name="Kuees U."/>
            <person name="Kumar T.K.A."/>
            <person name="Kuo A."/>
            <person name="LaButti K."/>
            <person name="Larrondo L.F."/>
            <person name="Lindquist E."/>
            <person name="Ling A."/>
            <person name="Lombard V."/>
            <person name="Lucas S."/>
            <person name="Lundell T."/>
            <person name="Martin R."/>
            <person name="McLaughlin D.J."/>
            <person name="Morgenstern I."/>
            <person name="Morin E."/>
            <person name="Murat C."/>
            <person name="Nagy L.G."/>
            <person name="Nolan M."/>
            <person name="Ohm R.A."/>
            <person name="Patyshakuliyeva A."/>
            <person name="Rokas A."/>
            <person name="Ruiz-Duenas F.J."/>
            <person name="Sabat G."/>
            <person name="Salamov A."/>
            <person name="Samejima M."/>
            <person name="Schmutz J."/>
            <person name="Slot J.C."/>
            <person name="St John F."/>
            <person name="Stenlid J."/>
            <person name="Sun H."/>
            <person name="Sun S."/>
            <person name="Syed K."/>
            <person name="Tsang A."/>
            <person name="Wiebenga A."/>
            <person name="Young D."/>
            <person name="Pisabarro A."/>
            <person name="Eastwood D.C."/>
            <person name="Martin F."/>
            <person name="Cullen D."/>
            <person name="Grigoriev I.V."/>
            <person name="Hibbett D.S."/>
        </authorList>
    </citation>
    <scope>NUCLEOTIDE SEQUENCE [LARGE SCALE GENOMIC DNA]</scope>
    <source>
        <strain evidence="3">RWD-64-598 SS2</strain>
    </source>
</reference>
<dbReference type="InterPro" id="IPR004993">
    <property type="entry name" value="GH3"/>
</dbReference>
<dbReference type="Pfam" id="PF03321">
    <property type="entry name" value="GH3"/>
    <property type="match status" value="2"/>
</dbReference>
<feature type="compositionally biased region" description="Polar residues" evidence="1">
    <location>
        <begin position="418"/>
        <end position="433"/>
    </location>
</feature>
<sequence>MAHPTPVIDSNAAHGALSVAALSDALRAKLQTRVETTLYETICKNSTSKFARASNALSTFRDSCPTPSSLENRQTTLTSFRSTVPLTSYPAYEPYIAPLLRSPCSVSSAADALSPGIPTFIGISSSTSGGTSKFFPRYSRTIEEMSDLLGRRHPFAGTGYTSWMMGLGVKDVVEVYVGGGDDSGEAKARVPICNVSTGQTRVGLQLDLDGEKERMAVTYECSDIALFPMHLTDDQEEWETLLYALEKGTYPGWQGTERVRRYLENKIIADSSRAEELRTLGPPSAVEMWASRAWPKLDLVIGICSGTFSRSIPQLRSYLSPHVVLRNPVYASTECLLGITYDDSMLSVFKIMLDDVIEFLPVIPSEGDLDILNSWEVEVGKLYEPVVTTRDLRATGSGATGWVTPSRSSGLRPATAHRWSSTQGDAKTSADNPLQSHSASLRLSHALLSEEDIITSLACVEELNGCEFTTWLDDRPLPPTVGYIIEVNAKIADTISPSMRDQLAHALCASNENFAVGYSKTISSRPTIRLVSRGTFAEFRRWKGERLGSGSGQIKVPVVMGENQGETREVLLTRVVREL</sequence>
<evidence type="ECO:0000313" key="2">
    <source>
        <dbReference type="EMBL" id="EIW81613.1"/>
    </source>
</evidence>
<name>A0A5M3MR07_CONPW</name>
<organism evidence="2 3">
    <name type="scientific">Coniophora puteana (strain RWD-64-598)</name>
    <name type="common">Brown rot fungus</name>
    <dbReference type="NCBI Taxonomy" id="741705"/>
    <lineage>
        <taxon>Eukaryota</taxon>
        <taxon>Fungi</taxon>
        <taxon>Dikarya</taxon>
        <taxon>Basidiomycota</taxon>
        <taxon>Agaricomycotina</taxon>
        <taxon>Agaricomycetes</taxon>
        <taxon>Agaricomycetidae</taxon>
        <taxon>Boletales</taxon>
        <taxon>Coniophorineae</taxon>
        <taxon>Coniophoraceae</taxon>
        <taxon>Coniophora</taxon>
    </lineage>
</organism>
<keyword evidence="3" id="KW-1185">Reference proteome</keyword>
<dbReference type="EMBL" id="JH711578">
    <property type="protein sequence ID" value="EIW81613.1"/>
    <property type="molecule type" value="Genomic_DNA"/>
</dbReference>
<accession>A0A5M3MR07</accession>
<dbReference type="Proteomes" id="UP000053558">
    <property type="component" value="Unassembled WGS sequence"/>
</dbReference>
<comment type="caution">
    <text evidence="2">The sequence shown here is derived from an EMBL/GenBank/DDBJ whole genome shotgun (WGS) entry which is preliminary data.</text>
</comment>
<evidence type="ECO:0000256" key="1">
    <source>
        <dbReference type="SAM" id="MobiDB-lite"/>
    </source>
</evidence>
<dbReference type="GO" id="GO:0016881">
    <property type="term" value="F:acid-amino acid ligase activity"/>
    <property type="evidence" value="ECO:0007669"/>
    <property type="project" value="TreeGrafter"/>
</dbReference>
<dbReference type="GeneID" id="19201931"/>
<dbReference type="OrthoDB" id="10004661at2759"/>
<dbReference type="RefSeq" id="XP_007768917.1">
    <property type="nucleotide sequence ID" value="XM_007770727.1"/>
</dbReference>
<dbReference type="GO" id="GO:0005737">
    <property type="term" value="C:cytoplasm"/>
    <property type="evidence" value="ECO:0007669"/>
    <property type="project" value="TreeGrafter"/>
</dbReference>
<evidence type="ECO:0000313" key="3">
    <source>
        <dbReference type="Proteomes" id="UP000053558"/>
    </source>
</evidence>